<organism evidence="1 2">
    <name type="scientific">Cupriavidus basilensis OR16</name>
    <dbReference type="NCBI Taxonomy" id="1127483"/>
    <lineage>
        <taxon>Bacteria</taxon>
        <taxon>Pseudomonadati</taxon>
        <taxon>Pseudomonadota</taxon>
        <taxon>Betaproteobacteria</taxon>
        <taxon>Burkholderiales</taxon>
        <taxon>Burkholderiaceae</taxon>
        <taxon>Cupriavidus</taxon>
    </lineage>
</organism>
<name>H1SBQ8_9BURK</name>
<dbReference type="AlphaFoldDB" id="H1SBQ8"/>
<gene>
    <name evidence="1" type="ORF">OR16_28119</name>
</gene>
<proteinExistence type="predicted"/>
<dbReference type="Proteomes" id="UP000005808">
    <property type="component" value="Unassembled WGS sequence"/>
</dbReference>
<reference evidence="1 2" key="1">
    <citation type="journal article" date="2012" name="J. Bacteriol.">
        <title>De Novo Genome Project of Cupriavidus basilensis OR16.</title>
        <authorList>
            <person name="Cserhati M."/>
            <person name="Kriszt B."/>
            <person name="Szoboszlay S."/>
            <person name="Toth A."/>
            <person name="Szabo I."/>
            <person name="Tancsics A."/>
            <person name="Nagy I."/>
            <person name="Horvath B."/>
            <person name="Nagy I."/>
            <person name="Kukolya J."/>
        </authorList>
    </citation>
    <scope>NUCLEOTIDE SEQUENCE [LARGE SCALE GENOMIC DNA]</scope>
    <source>
        <strain evidence="1 2">OR16</strain>
    </source>
</reference>
<accession>H1SBQ8</accession>
<protein>
    <submittedName>
        <fullName evidence="1">Uncharacterized protein</fullName>
    </submittedName>
</protein>
<comment type="caution">
    <text evidence="1">The sequence shown here is derived from an EMBL/GenBank/DDBJ whole genome shotgun (WGS) entry which is preliminary data.</text>
</comment>
<evidence type="ECO:0000313" key="2">
    <source>
        <dbReference type="Proteomes" id="UP000005808"/>
    </source>
</evidence>
<sequence length="92" mass="9726">MGRTVMPGDFMSISSIEMPRVQDAVPAHVIVLAQAAVAQHLGADIGGQVALHKGADFLPEPLFRRGESQIHWFVPSCCHAAPAAASCQGQHV</sequence>
<dbReference type="EMBL" id="AHJE01000075">
    <property type="protein sequence ID" value="EHP40050.1"/>
    <property type="molecule type" value="Genomic_DNA"/>
</dbReference>
<evidence type="ECO:0000313" key="1">
    <source>
        <dbReference type="EMBL" id="EHP40050.1"/>
    </source>
</evidence>
<dbReference type="PATRIC" id="fig|1127483.3.peg.5610"/>